<dbReference type="InterPro" id="IPR023298">
    <property type="entry name" value="ATPase_P-typ_TM_dom_sf"/>
</dbReference>
<feature type="region of interest" description="Disordered" evidence="3">
    <location>
        <begin position="272"/>
        <end position="295"/>
    </location>
</feature>
<accession>A0A0D2MWB9</accession>
<dbReference type="OrthoDB" id="3352408at2759"/>
<dbReference type="Gene3D" id="2.70.150.10">
    <property type="entry name" value="Calcium-transporting ATPase, cytoplasmic transduction domain A"/>
    <property type="match status" value="1"/>
</dbReference>
<keyword evidence="4" id="KW-0472">Membrane</keyword>
<evidence type="ECO:0000256" key="3">
    <source>
        <dbReference type="SAM" id="MobiDB-lite"/>
    </source>
</evidence>
<dbReference type="Pfam" id="PF00122">
    <property type="entry name" value="E1-E2_ATPase"/>
    <property type="match status" value="1"/>
</dbReference>
<proteinExistence type="predicted"/>
<evidence type="ECO:0000313" key="8">
    <source>
        <dbReference type="Proteomes" id="UP000054498"/>
    </source>
</evidence>
<evidence type="ECO:0000256" key="4">
    <source>
        <dbReference type="SAM" id="Phobius"/>
    </source>
</evidence>
<evidence type="ECO:0000259" key="6">
    <source>
        <dbReference type="Pfam" id="PF00690"/>
    </source>
</evidence>
<dbReference type="KEGG" id="mng:MNEG_3196"/>
<dbReference type="Pfam" id="PF00690">
    <property type="entry name" value="Cation_ATPase_N"/>
    <property type="match status" value="1"/>
</dbReference>
<gene>
    <name evidence="7" type="ORF">MNEG_3196</name>
</gene>
<protein>
    <submittedName>
        <fullName evidence="7">Uncharacterized protein</fullName>
    </submittedName>
</protein>
<evidence type="ECO:0000259" key="5">
    <source>
        <dbReference type="Pfam" id="PF00122"/>
    </source>
</evidence>
<reference evidence="7 8" key="1">
    <citation type="journal article" date="2013" name="BMC Genomics">
        <title>Reconstruction of the lipid metabolism for the microalga Monoraphidium neglectum from its genome sequence reveals characteristics suitable for biofuel production.</title>
        <authorList>
            <person name="Bogen C."/>
            <person name="Al-Dilaimi A."/>
            <person name="Albersmeier A."/>
            <person name="Wichmann J."/>
            <person name="Grundmann M."/>
            <person name="Rupp O."/>
            <person name="Lauersen K.J."/>
            <person name="Blifernez-Klassen O."/>
            <person name="Kalinowski J."/>
            <person name="Goesmann A."/>
            <person name="Mussgnug J.H."/>
            <person name="Kruse O."/>
        </authorList>
    </citation>
    <scope>NUCLEOTIDE SEQUENCE [LARGE SCALE GENOMIC DNA]</scope>
    <source>
        <strain evidence="7 8">SAG 48.87</strain>
    </source>
</reference>
<organism evidence="7 8">
    <name type="scientific">Monoraphidium neglectum</name>
    <dbReference type="NCBI Taxonomy" id="145388"/>
    <lineage>
        <taxon>Eukaryota</taxon>
        <taxon>Viridiplantae</taxon>
        <taxon>Chlorophyta</taxon>
        <taxon>core chlorophytes</taxon>
        <taxon>Chlorophyceae</taxon>
        <taxon>CS clade</taxon>
        <taxon>Sphaeropleales</taxon>
        <taxon>Selenastraceae</taxon>
        <taxon>Monoraphidium</taxon>
    </lineage>
</organism>
<dbReference type="EMBL" id="KK100610">
    <property type="protein sequence ID" value="KIZ04767.1"/>
    <property type="molecule type" value="Genomic_DNA"/>
</dbReference>
<dbReference type="SUPFAM" id="SSF81653">
    <property type="entry name" value="Calcium ATPase, transduction domain A"/>
    <property type="match status" value="1"/>
</dbReference>
<feature type="transmembrane region" description="Helical" evidence="4">
    <location>
        <begin position="75"/>
        <end position="94"/>
    </location>
</feature>
<feature type="compositionally biased region" description="Low complexity" evidence="3">
    <location>
        <begin position="278"/>
        <end position="295"/>
    </location>
</feature>
<feature type="transmembrane region" description="Helical" evidence="4">
    <location>
        <begin position="106"/>
        <end position="124"/>
    </location>
</feature>
<dbReference type="AlphaFoldDB" id="A0A0D2MWB9"/>
<dbReference type="STRING" id="145388.A0A0D2MWB9"/>
<feature type="domain" description="P-type ATPase A" evidence="5">
    <location>
        <begin position="143"/>
        <end position="239"/>
    </location>
</feature>
<dbReference type="PANTHER" id="PTHR24093:SF369">
    <property type="entry name" value="CALCIUM-TRANSPORTING ATPASE"/>
    <property type="match status" value="1"/>
</dbReference>
<feature type="domain" description="Cation-transporting P-type ATPase N-terminal" evidence="6">
    <location>
        <begin position="15"/>
        <end position="86"/>
    </location>
</feature>
<dbReference type="FunFam" id="2.70.150.10:FF:000029">
    <property type="entry name" value="Calcium-transporting ATPase"/>
    <property type="match status" value="1"/>
</dbReference>
<keyword evidence="4" id="KW-1133">Transmembrane helix</keyword>
<name>A0A0D2MWB9_9CHLO</name>
<comment type="subcellular location">
    <subcellularLocation>
        <location evidence="1">Endomembrane system</location>
        <topology evidence="1">Multi-pass membrane protein</topology>
    </subcellularLocation>
</comment>
<dbReference type="Gene3D" id="1.20.1110.10">
    <property type="entry name" value="Calcium-transporting ATPase, transmembrane domain"/>
    <property type="match status" value="1"/>
</dbReference>
<dbReference type="PANTHER" id="PTHR24093">
    <property type="entry name" value="CATION TRANSPORTING ATPASE"/>
    <property type="match status" value="1"/>
</dbReference>
<dbReference type="InterPro" id="IPR004014">
    <property type="entry name" value="ATPase_P-typ_cation-transptr_N"/>
</dbReference>
<dbReference type="GeneID" id="25736074"/>
<evidence type="ECO:0000256" key="2">
    <source>
        <dbReference type="ARBA" id="ARBA00022842"/>
    </source>
</evidence>
<dbReference type="GO" id="GO:0005388">
    <property type="term" value="F:P-type calcium transporter activity"/>
    <property type="evidence" value="ECO:0007669"/>
    <property type="project" value="TreeGrafter"/>
</dbReference>
<dbReference type="InterPro" id="IPR059000">
    <property type="entry name" value="ATPase_P-type_domA"/>
</dbReference>
<dbReference type="GO" id="GO:0012505">
    <property type="term" value="C:endomembrane system"/>
    <property type="evidence" value="ECO:0007669"/>
    <property type="project" value="UniProtKB-SubCell"/>
</dbReference>
<dbReference type="Proteomes" id="UP000054498">
    <property type="component" value="Unassembled WGS sequence"/>
</dbReference>
<keyword evidence="2" id="KW-0460">Magnesium</keyword>
<evidence type="ECO:0000313" key="7">
    <source>
        <dbReference type="EMBL" id="KIZ04767.1"/>
    </source>
</evidence>
<keyword evidence="8" id="KW-1185">Reference proteome</keyword>
<dbReference type="RefSeq" id="XP_013903786.1">
    <property type="nucleotide sequence ID" value="XM_014048332.1"/>
</dbReference>
<dbReference type="GO" id="GO:0005886">
    <property type="term" value="C:plasma membrane"/>
    <property type="evidence" value="ECO:0007669"/>
    <property type="project" value="TreeGrafter"/>
</dbReference>
<dbReference type="InterPro" id="IPR008250">
    <property type="entry name" value="ATPase_P-typ_transduc_dom_A_sf"/>
</dbReference>
<sequence>MNENKDVDTLKQFGGVSGLAKAICSHEHTGLDPEARPGAPESVQEHSRVFGANKYKEVASKNFFALCWENIQDPIILLLIAAALVSTILGSVLPEQRKEGEWIEGVAIWVAVLIVIAVGAGNDYQKDLQFRKLNAVKDIIEIKVVRGGQVTIIPNTDVVVGDVMIIDTGDKIIADGIMVDGHHLVVDEASLTGESDPIKKCVEEDPWCRSGTQVSEGSGRLLVVAVGPQSEWGKTMALVGEAGDEDTPLQEKLGDMASSIGKVRSLIRRGPARPCPWARGHAPALRAGAAAPPLP</sequence>
<dbReference type="SUPFAM" id="SSF81665">
    <property type="entry name" value="Calcium ATPase, transmembrane domain M"/>
    <property type="match status" value="1"/>
</dbReference>
<keyword evidence="4" id="KW-0812">Transmembrane</keyword>
<evidence type="ECO:0000256" key="1">
    <source>
        <dbReference type="ARBA" id="ARBA00004127"/>
    </source>
</evidence>